<name>A0AA89AU84_9ASTE</name>
<comment type="caution">
    <text evidence="1">The sequence shown here is derived from an EMBL/GenBank/DDBJ whole genome shotgun (WGS) entry which is preliminary data.</text>
</comment>
<organism evidence="1 2">
    <name type="scientific">Escallonia herrerae</name>
    <dbReference type="NCBI Taxonomy" id="1293975"/>
    <lineage>
        <taxon>Eukaryota</taxon>
        <taxon>Viridiplantae</taxon>
        <taxon>Streptophyta</taxon>
        <taxon>Embryophyta</taxon>
        <taxon>Tracheophyta</taxon>
        <taxon>Spermatophyta</taxon>
        <taxon>Magnoliopsida</taxon>
        <taxon>eudicotyledons</taxon>
        <taxon>Gunneridae</taxon>
        <taxon>Pentapetalae</taxon>
        <taxon>asterids</taxon>
        <taxon>campanulids</taxon>
        <taxon>Escalloniales</taxon>
        <taxon>Escalloniaceae</taxon>
        <taxon>Escallonia</taxon>
    </lineage>
</organism>
<keyword evidence="2" id="KW-1185">Reference proteome</keyword>
<evidence type="ECO:0000313" key="1">
    <source>
        <dbReference type="EMBL" id="KAK3014413.1"/>
    </source>
</evidence>
<proteinExistence type="predicted"/>
<gene>
    <name evidence="1" type="ORF">RJ639_008841</name>
</gene>
<dbReference type="AlphaFoldDB" id="A0AA89AU84"/>
<dbReference type="Proteomes" id="UP001188597">
    <property type="component" value="Unassembled WGS sequence"/>
</dbReference>
<dbReference type="EMBL" id="JAVXUP010001223">
    <property type="protein sequence ID" value="KAK3014413.1"/>
    <property type="molecule type" value="Genomic_DNA"/>
</dbReference>
<sequence length="169" mass="18614">MEIPVKKLSPGHNSPNKWCLMKSRADASSVDDAIRALEDICITFYKSPQHRRSSRNSDQVTGSWGYGWEDNGDRRGMLNKSLTFESQEPVQLDGVKGHCSWVIRLDSGNFSFLITFCSTSPSTTTSSSLRLFRPPSAAAAAALVTHDFPISRGKLRIALLPRILNAATS</sequence>
<evidence type="ECO:0000313" key="2">
    <source>
        <dbReference type="Proteomes" id="UP001188597"/>
    </source>
</evidence>
<accession>A0AA89AU84</accession>
<protein>
    <submittedName>
        <fullName evidence="1">Uncharacterized protein</fullName>
    </submittedName>
</protein>
<reference evidence="1" key="1">
    <citation type="submission" date="2022-12" db="EMBL/GenBank/DDBJ databases">
        <title>Draft genome assemblies for two species of Escallonia (Escalloniales).</title>
        <authorList>
            <person name="Chanderbali A."/>
            <person name="Dervinis C."/>
            <person name="Anghel I."/>
            <person name="Soltis D."/>
            <person name="Soltis P."/>
            <person name="Zapata F."/>
        </authorList>
    </citation>
    <scope>NUCLEOTIDE SEQUENCE</scope>
    <source>
        <strain evidence="1">UCBG64.0493</strain>
        <tissue evidence="1">Leaf</tissue>
    </source>
</reference>